<evidence type="ECO:0000313" key="12">
    <source>
        <dbReference type="Proteomes" id="UP000295937"/>
    </source>
</evidence>
<accession>A0A2P5T2A3</accession>
<evidence type="ECO:0000256" key="5">
    <source>
        <dbReference type="ARBA" id="ARBA00022737"/>
    </source>
</evidence>
<dbReference type="RefSeq" id="WP_136132517.1">
    <property type="nucleotide sequence ID" value="NZ_PDKR01000002.1"/>
</dbReference>
<evidence type="ECO:0000256" key="8">
    <source>
        <dbReference type="HAMAP-Rule" id="MF_01430"/>
    </source>
</evidence>
<organism evidence="11 12">
    <name type="scientific">Candidatus Pantoea edessiphila</name>
    <dbReference type="NCBI Taxonomy" id="2044610"/>
    <lineage>
        <taxon>Bacteria</taxon>
        <taxon>Pseudomonadati</taxon>
        <taxon>Pseudomonadota</taxon>
        <taxon>Gammaproteobacteria</taxon>
        <taxon>Enterobacterales</taxon>
        <taxon>Erwiniaceae</taxon>
        <taxon>Pantoea</taxon>
    </lineage>
</organism>
<gene>
    <name evidence="8 11" type="primary">bamA</name>
    <name evidence="11" type="ORF">CRV09_02140</name>
</gene>
<comment type="caution">
    <text evidence="11">The sequence shown here is derived from an EMBL/GenBank/DDBJ whole genome shotgun (WGS) entry which is preliminary data.</text>
</comment>
<feature type="domain" description="POTRA" evidence="10">
    <location>
        <begin position="22"/>
        <end position="89"/>
    </location>
</feature>
<dbReference type="InterPro" id="IPR023707">
    <property type="entry name" value="OM_assembly_BamA"/>
</dbReference>
<dbReference type="Pfam" id="PF07244">
    <property type="entry name" value="POTRA"/>
    <property type="match status" value="5"/>
</dbReference>
<dbReference type="Gene3D" id="3.10.20.310">
    <property type="entry name" value="membrane protein fhac"/>
    <property type="match status" value="5"/>
</dbReference>
<keyword evidence="6 8" id="KW-0472">Membrane</keyword>
<feature type="domain" description="POTRA" evidence="10">
    <location>
        <begin position="173"/>
        <end position="261"/>
    </location>
</feature>
<protein>
    <recommendedName>
        <fullName evidence="8 9">Outer membrane protein assembly factor BamA</fullName>
    </recommendedName>
</protein>
<dbReference type="PANTHER" id="PTHR12815">
    <property type="entry name" value="SORTING AND ASSEMBLY MACHINERY SAMM50 PROTEIN FAMILY MEMBER"/>
    <property type="match status" value="1"/>
</dbReference>
<dbReference type="FunFam" id="3.10.20.310:FF:000002">
    <property type="entry name" value="Outer membrane protein assembly factor BamA"/>
    <property type="match status" value="1"/>
</dbReference>
<comment type="function">
    <text evidence="8">Part of the outer membrane protein assembly complex, which is involved in assembly and insertion of beta-barrel proteins into the outer membrane. Constitutes, with BamD, the core component of the assembly machinery.</text>
</comment>
<dbReference type="NCBIfam" id="TIGR03303">
    <property type="entry name" value="OM_YaeT"/>
    <property type="match status" value="1"/>
</dbReference>
<sequence>MAIKKLFVFFLFFITINSYGSDKINKINFEGLHRISSNLVLSKIPIKIGDKINNNKIKKIINSLYSTHNFEDIKVFQNGKKLTIRVKELPIISRITFMGNKIIKNEEIEKVLEDHGVFVGNILNPSVISSINKGLESFYPNIGNYNTVIKSIVTPLPNNYVDIKFIFNEGVCTNIYQINIVGNNKFTSDKLISLFKLRDKRSWWNITKINRYQKEILESDLKNLRNFYLENGYLRFKVKSTKLSLTPDKKGIYITIYIDEGDQYRVSGISLKGNLDGHTQEAHDLITISISVDDLYSINDIKEVKNNIKKLIMNFGYSFPVVTVHYKIDDVNKKVRLDFNANVGNRYYVRNIDFEGNNVSKDIVLRRTIKQMEGTWLSGNLIDQSTELLKRTGFFKTVELEKKFLPNHPDQVDLIYKVKESNTGSIKFGLGYGITNNLNFQFSINKDNLFGTGSSISLNALKNKKQTEAEVLLIDPYLTINGISLSNRFFYSKLFKDNSSNEYSNENYGFDSTIGFPFNENNRLNLGVGYINSKILNVGPQIAAYRYFKSVKDFECFPSYRGVVVGDINFNYGWNYNTLDRNFFPSEGNYINLKNKITFVGSTNKFLKFSLDGTKYIPIDKEKNWILLGHSHLGYGYGLGKDHEMPFYENFYLGGPKTLRGFGINSIGPKAVYLKQDTVTSDCIKKGTCILSDTPVGGNATISSNLELIFPTPFINEKYVSSFRTSLFFDVGNVWDTKWETTYDGKLIENLPNYNSPEKIRMSTGITLQWLSPIGPIELSYAIPIKKYDGDQIENFQLFIGKTW</sequence>
<dbReference type="HAMAP" id="MF_01430">
    <property type="entry name" value="OM_assembly_BamA"/>
    <property type="match status" value="1"/>
</dbReference>
<dbReference type="PANTHER" id="PTHR12815:SF23">
    <property type="entry name" value="OUTER MEMBRANE PROTEIN ASSEMBLY FACTOR BAMA"/>
    <property type="match status" value="1"/>
</dbReference>
<reference evidence="11 12" key="1">
    <citation type="journal article" date="2018" name="Genome Biol. Evol.">
        <title>Cladogenesis and Genomic Streamlining in Extracellular Endosymbionts of Tropical Stink Bugs.</title>
        <authorList>
            <person name="Otero-Bravo A."/>
            <person name="Goffredi S."/>
            <person name="Sabree Z.L."/>
        </authorList>
    </citation>
    <scope>NUCLEOTIDE SEQUENCE [LARGE SCALE GENOMIC DNA]</scope>
    <source>
        <strain evidence="11 12">SoEO</strain>
    </source>
</reference>
<evidence type="ECO:0000256" key="7">
    <source>
        <dbReference type="ARBA" id="ARBA00023237"/>
    </source>
</evidence>
<keyword evidence="3 8" id="KW-0812">Transmembrane</keyword>
<dbReference type="InterPro" id="IPR010827">
    <property type="entry name" value="BamA/TamA_POTRA"/>
</dbReference>
<evidence type="ECO:0000256" key="6">
    <source>
        <dbReference type="ARBA" id="ARBA00023136"/>
    </source>
</evidence>
<proteinExistence type="inferred from homology"/>
<feature type="domain" description="POTRA" evidence="10">
    <location>
        <begin position="347"/>
        <end position="421"/>
    </location>
</feature>
<dbReference type="PROSITE" id="PS51779">
    <property type="entry name" value="POTRA"/>
    <property type="match status" value="3"/>
</dbReference>
<comment type="subunit">
    <text evidence="8">Part of the Bam complex, which is composed of the outer membrane protein BamA, and four lipoproteins BamB, BamC, BamD and BamE.</text>
</comment>
<dbReference type="InterPro" id="IPR034746">
    <property type="entry name" value="POTRA"/>
</dbReference>
<dbReference type="Proteomes" id="UP000295937">
    <property type="component" value="Unassembled WGS sequence"/>
</dbReference>
<dbReference type="GO" id="GO:0051205">
    <property type="term" value="P:protein insertion into membrane"/>
    <property type="evidence" value="ECO:0007669"/>
    <property type="project" value="UniProtKB-UniRule"/>
</dbReference>
<evidence type="ECO:0000259" key="10">
    <source>
        <dbReference type="PROSITE" id="PS51779"/>
    </source>
</evidence>
<evidence type="ECO:0000256" key="3">
    <source>
        <dbReference type="ARBA" id="ARBA00022692"/>
    </source>
</evidence>
<name>A0A2P5T2A3_9GAMM</name>
<evidence type="ECO:0000256" key="2">
    <source>
        <dbReference type="ARBA" id="ARBA00022452"/>
    </source>
</evidence>
<evidence type="ECO:0000256" key="1">
    <source>
        <dbReference type="ARBA" id="ARBA00004370"/>
    </source>
</evidence>
<evidence type="ECO:0000256" key="4">
    <source>
        <dbReference type="ARBA" id="ARBA00022729"/>
    </source>
</evidence>
<dbReference type="AlphaFoldDB" id="A0A2P5T2A3"/>
<evidence type="ECO:0000313" key="11">
    <source>
        <dbReference type="EMBL" id="PPI88680.1"/>
    </source>
</evidence>
<dbReference type="EMBL" id="PDKR01000002">
    <property type="protein sequence ID" value="PPI88680.1"/>
    <property type="molecule type" value="Genomic_DNA"/>
</dbReference>
<keyword evidence="7 8" id="KW-0998">Cell outer membrane</keyword>
<comment type="similarity">
    <text evidence="8">Belongs to the BamA family.</text>
</comment>
<dbReference type="Gene3D" id="2.40.160.50">
    <property type="entry name" value="membrane protein fhac: a member of the omp85/tpsb transporter family"/>
    <property type="match status" value="1"/>
</dbReference>
<keyword evidence="5 8" id="KW-0677">Repeat</keyword>
<dbReference type="InterPro" id="IPR000184">
    <property type="entry name" value="Bac_surfAg_D15"/>
</dbReference>
<dbReference type="Pfam" id="PF01103">
    <property type="entry name" value="Omp85"/>
    <property type="match status" value="1"/>
</dbReference>
<dbReference type="InterPro" id="IPR039910">
    <property type="entry name" value="D15-like"/>
</dbReference>
<dbReference type="GO" id="GO:0043165">
    <property type="term" value="P:Gram-negative-bacterium-type cell outer membrane assembly"/>
    <property type="evidence" value="ECO:0007669"/>
    <property type="project" value="UniProtKB-UniRule"/>
</dbReference>
<keyword evidence="4 8" id="KW-0732">Signal</keyword>
<comment type="subcellular location">
    <subcellularLocation>
        <location evidence="8">Cell outer membrane</location>
    </subcellularLocation>
    <subcellularLocation>
        <location evidence="1">Membrane</location>
    </subcellularLocation>
</comment>
<dbReference type="OrthoDB" id="9803054at2"/>
<evidence type="ECO:0000256" key="9">
    <source>
        <dbReference type="NCBIfam" id="TIGR03303"/>
    </source>
</evidence>
<dbReference type="GO" id="GO:1990063">
    <property type="term" value="C:Bam protein complex"/>
    <property type="evidence" value="ECO:0007669"/>
    <property type="project" value="TreeGrafter"/>
</dbReference>
<dbReference type="PIRSF" id="PIRSF006076">
    <property type="entry name" value="OM_assembly_OMP85"/>
    <property type="match status" value="1"/>
</dbReference>
<keyword evidence="2 8" id="KW-1134">Transmembrane beta strand</keyword>